<evidence type="ECO:0000256" key="1">
    <source>
        <dbReference type="ARBA" id="ARBA00004141"/>
    </source>
</evidence>
<dbReference type="HOGENOM" id="CLU_029243_0_1_0"/>
<evidence type="ECO:0000313" key="18">
    <source>
        <dbReference type="Proteomes" id="UP000001910"/>
    </source>
</evidence>
<feature type="transmembrane region" description="Helical" evidence="16">
    <location>
        <begin position="76"/>
        <end position="94"/>
    </location>
</feature>
<dbReference type="PANTHER" id="PTHR30474">
    <property type="entry name" value="CELL CYCLE PROTEIN"/>
    <property type="match status" value="1"/>
</dbReference>
<feature type="transmembrane region" description="Helical" evidence="16">
    <location>
        <begin position="340"/>
        <end position="359"/>
    </location>
</feature>
<evidence type="ECO:0000256" key="5">
    <source>
        <dbReference type="ARBA" id="ARBA00022960"/>
    </source>
</evidence>
<accession>C7NDG2</accession>
<dbReference type="Proteomes" id="UP000001910">
    <property type="component" value="Chromosome"/>
</dbReference>
<evidence type="ECO:0000256" key="15">
    <source>
        <dbReference type="ARBA" id="ARBA00049902"/>
    </source>
</evidence>
<evidence type="ECO:0000256" key="7">
    <source>
        <dbReference type="ARBA" id="ARBA00022989"/>
    </source>
</evidence>
<dbReference type="EMBL" id="CP001685">
    <property type="protein sequence ID" value="ACV38124.1"/>
    <property type="molecule type" value="Genomic_DNA"/>
</dbReference>
<evidence type="ECO:0000256" key="4">
    <source>
        <dbReference type="ARBA" id="ARBA00022692"/>
    </source>
</evidence>
<dbReference type="GO" id="GO:0009252">
    <property type="term" value="P:peptidoglycan biosynthetic process"/>
    <property type="evidence" value="ECO:0007669"/>
    <property type="project" value="UniProtKB-KW"/>
</dbReference>
<feature type="transmembrane region" description="Helical" evidence="16">
    <location>
        <begin position="114"/>
        <end position="130"/>
    </location>
</feature>
<dbReference type="Pfam" id="PF01098">
    <property type="entry name" value="FTSW_RODA_SPOVE"/>
    <property type="match status" value="1"/>
</dbReference>
<dbReference type="RefSeq" id="WP_012806317.1">
    <property type="nucleotide sequence ID" value="NC_013192.1"/>
</dbReference>
<comment type="catalytic activity">
    <reaction evidence="15">
        <text>[GlcNAc-(1-&gt;4)-Mur2Ac(oyl-L-Ala-gamma-D-Glu-L-Lys-D-Ala-D-Ala)](n)-di-trans,octa-cis-undecaprenyl diphosphate + beta-D-GlcNAc-(1-&gt;4)-Mur2Ac(oyl-L-Ala-gamma-D-Glu-L-Lys-D-Ala-D-Ala)-di-trans,octa-cis-undecaprenyl diphosphate = [GlcNAc-(1-&gt;4)-Mur2Ac(oyl-L-Ala-gamma-D-Glu-L-Lys-D-Ala-D-Ala)](n+1)-di-trans,octa-cis-undecaprenyl diphosphate + di-trans,octa-cis-undecaprenyl diphosphate + H(+)</text>
        <dbReference type="Rhea" id="RHEA:23708"/>
        <dbReference type="Rhea" id="RHEA-COMP:9602"/>
        <dbReference type="Rhea" id="RHEA-COMP:9603"/>
        <dbReference type="ChEBI" id="CHEBI:15378"/>
        <dbReference type="ChEBI" id="CHEBI:58405"/>
        <dbReference type="ChEBI" id="CHEBI:60033"/>
        <dbReference type="ChEBI" id="CHEBI:78435"/>
        <dbReference type="EC" id="2.4.99.28"/>
    </reaction>
</comment>
<dbReference type="KEGG" id="lba:Lebu_0204"/>
<dbReference type="GO" id="GO:0015648">
    <property type="term" value="F:lipid-linked peptidoglycan transporter activity"/>
    <property type="evidence" value="ECO:0007669"/>
    <property type="project" value="TreeGrafter"/>
</dbReference>
<evidence type="ECO:0000256" key="9">
    <source>
        <dbReference type="ARBA" id="ARBA00032370"/>
    </source>
</evidence>
<feature type="transmembrane region" description="Helical" evidence="16">
    <location>
        <begin position="48"/>
        <end position="67"/>
    </location>
</feature>
<evidence type="ECO:0000256" key="2">
    <source>
        <dbReference type="ARBA" id="ARBA00022676"/>
    </source>
</evidence>
<dbReference type="AlphaFoldDB" id="C7NDG2"/>
<feature type="transmembrane region" description="Helical" evidence="16">
    <location>
        <begin position="142"/>
        <end position="160"/>
    </location>
</feature>
<evidence type="ECO:0000256" key="8">
    <source>
        <dbReference type="ARBA" id="ARBA00023136"/>
    </source>
</evidence>
<dbReference type="EC" id="2.4.99.28" evidence="14"/>
<keyword evidence="7 16" id="KW-1133">Transmembrane helix</keyword>
<dbReference type="InterPro" id="IPR001182">
    <property type="entry name" value="FtsW/RodA"/>
</dbReference>
<dbReference type="GO" id="GO:0005886">
    <property type="term" value="C:plasma membrane"/>
    <property type="evidence" value="ECO:0007669"/>
    <property type="project" value="TreeGrafter"/>
</dbReference>
<keyword evidence="6" id="KW-0573">Peptidoglycan synthesis</keyword>
<dbReference type="GO" id="GO:0032153">
    <property type="term" value="C:cell division site"/>
    <property type="evidence" value="ECO:0007669"/>
    <property type="project" value="TreeGrafter"/>
</dbReference>
<evidence type="ECO:0000256" key="12">
    <source>
        <dbReference type="ARBA" id="ARBA00041185"/>
    </source>
</evidence>
<evidence type="ECO:0000256" key="14">
    <source>
        <dbReference type="ARBA" id="ARBA00044770"/>
    </source>
</evidence>
<feature type="transmembrane region" description="Helical" evidence="16">
    <location>
        <begin position="304"/>
        <end position="328"/>
    </location>
</feature>
<comment type="similarity">
    <text evidence="11">Belongs to the SEDS family. FtsW subfamily.</text>
</comment>
<name>C7NDG2_LEPBD</name>
<reference evidence="17 18" key="1">
    <citation type="journal article" date="2009" name="Stand. Genomic Sci.">
        <title>Complete genome sequence of Leptotrichia buccalis type strain (C-1013-b).</title>
        <authorList>
            <person name="Ivanova N."/>
            <person name="Gronow S."/>
            <person name="Lapidus A."/>
            <person name="Copeland A."/>
            <person name="Glavina Del Rio T."/>
            <person name="Nolan M."/>
            <person name="Lucas S."/>
            <person name="Chen F."/>
            <person name="Tice H."/>
            <person name="Cheng J.F."/>
            <person name="Saunders E."/>
            <person name="Bruce D."/>
            <person name="Goodwin L."/>
            <person name="Brettin T."/>
            <person name="Detter J.C."/>
            <person name="Han C."/>
            <person name="Pitluck S."/>
            <person name="Mikhailova N."/>
            <person name="Pati A."/>
            <person name="Mavrommatis K."/>
            <person name="Chen A."/>
            <person name="Palaniappan K."/>
            <person name="Land M."/>
            <person name="Hauser L."/>
            <person name="Chang Y.J."/>
            <person name="Jeffries C.D."/>
            <person name="Chain P."/>
            <person name="Rohde C."/>
            <person name="Goker M."/>
            <person name="Bristow J."/>
            <person name="Eisen J.A."/>
            <person name="Markowitz V."/>
            <person name="Hugenholtz P."/>
            <person name="Kyrpides N.C."/>
            <person name="Klenk H.P."/>
        </authorList>
    </citation>
    <scope>NUCLEOTIDE SEQUENCE [LARGE SCALE GENOMIC DNA]</scope>
    <source>
        <strain evidence="18">ATCC 14201 / DSM 1135 / JCM 12969 / NCTC 10249 / C-1013-b</strain>
    </source>
</reference>
<protein>
    <recommendedName>
        <fullName evidence="12">Probable peptidoglycan glycosyltransferase FtsW</fullName>
        <ecNumber evidence="14">2.4.99.28</ecNumber>
    </recommendedName>
    <alternativeName>
        <fullName evidence="13">Cell division protein FtsW</fullName>
    </alternativeName>
    <alternativeName>
        <fullName evidence="10">Cell wall polymerase</fullName>
    </alternativeName>
    <alternativeName>
        <fullName evidence="9">Peptidoglycan polymerase</fullName>
    </alternativeName>
</protein>
<gene>
    <name evidence="17" type="ordered locus">Lebu_0204</name>
</gene>
<evidence type="ECO:0000256" key="13">
    <source>
        <dbReference type="ARBA" id="ARBA00041418"/>
    </source>
</evidence>
<keyword evidence="3" id="KW-0808">Transferase</keyword>
<dbReference type="PANTHER" id="PTHR30474:SF2">
    <property type="entry name" value="PEPTIDOGLYCAN GLYCOSYLTRANSFERASE FTSW-RELATED"/>
    <property type="match status" value="1"/>
</dbReference>
<keyword evidence="5" id="KW-0133">Cell shape</keyword>
<evidence type="ECO:0000256" key="10">
    <source>
        <dbReference type="ARBA" id="ARBA00033270"/>
    </source>
</evidence>
<keyword evidence="4 16" id="KW-0812">Transmembrane</keyword>
<dbReference type="STRING" id="523794.Lebu_0204"/>
<dbReference type="GO" id="GO:0051301">
    <property type="term" value="P:cell division"/>
    <property type="evidence" value="ECO:0007669"/>
    <property type="project" value="InterPro"/>
</dbReference>
<keyword evidence="18" id="KW-1185">Reference proteome</keyword>
<evidence type="ECO:0000313" key="17">
    <source>
        <dbReference type="EMBL" id="ACV38124.1"/>
    </source>
</evidence>
<dbReference type="OrthoDB" id="9812661at2"/>
<keyword evidence="8 16" id="KW-0472">Membrane</keyword>
<comment type="subcellular location">
    <subcellularLocation>
        <location evidence="1">Membrane</location>
        <topology evidence="1">Multi-pass membrane protein</topology>
    </subcellularLocation>
</comment>
<feature type="transmembrane region" description="Helical" evidence="16">
    <location>
        <begin position="190"/>
        <end position="211"/>
    </location>
</feature>
<feature type="transmembrane region" description="Helical" evidence="16">
    <location>
        <begin position="272"/>
        <end position="292"/>
    </location>
</feature>
<evidence type="ECO:0000256" key="6">
    <source>
        <dbReference type="ARBA" id="ARBA00022984"/>
    </source>
</evidence>
<keyword evidence="2" id="KW-0328">Glycosyltransferase</keyword>
<organism evidence="17 18">
    <name type="scientific">Leptotrichia buccalis (strain ATCC 14201 / DSM 1135 / JCM 12969 / NCTC 10249 / C-1013-b)</name>
    <dbReference type="NCBI Taxonomy" id="523794"/>
    <lineage>
        <taxon>Bacteria</taxon>
        <taxon>Fusobacteriati</taxon>
        <taxon>Fusobacteriota</taxon>
        <taxon>Fusobacteriia</taxon>
        <taxon>Fusobacteriales</taxon>
        <taxon>Leptotrichiaceae</taxon>
        <taxon>Leptotrichia</taxon>
    </lineage>
</organism>
<dbReference type="GO" id="GO:0008360">
    <property type="term" value="P:regulation of cell shape"/>
    <property type="evidence" value="ECO:0007669"/>
    <property type="project" value="UniProtKB-KW"/>
</dbReference>
<evidence type="ECO:0000256" key="16">
    <source>
        <dbReference type="SAM" id="Phobius"/>
    </source>
</evidence>
<dbReference type="eggNOG" id="COG0772">
    <property type="taxonomic scope" value="Bacteria"/>
</dbReference>
<dbReference type="GO" id="GO:0008955">
    <property type="term" value="F:peptidoglycan glycosyltransferase activity"/>
    <property type="evidence" value="ECO:0007669"/>
    <property type="project" value="UniProtKB-EC"/>
</dbReference>
<evidence type="ECO:0000256" key="3">
    <source>
        <dbReference type="ARBA" id="ARBA00022679"/>
    </source>
</evidence>
<sequence length="388" mass="43037">MKRKKWLGTFFIIVVLILSALSLITMASLSFPQAQKEFGKSHSYLARQALWLLIGGMGFVFTANLNYKKYKDIIKYFYILGAFTLVMVLLIGRTSKGATRWISIGGFAFQPSEFVKIILIITLATFVYNLKYATKRDKVKTLPWLSSISILGLTGIYAGLIIAEKSFSNTAQIVIIGLTYLLISEVKFSIIGIFVPIIGILGWLGIVGTGYRASRLASYVGDDLGYHTTNSLIAIGSGGFSGRFYGNGLQKYGFLPEIHTDYIFSGYAEENGFIGALFLLGLYISLLVIIAITLRKIKNVYAKYILVGIFIMFATQVIGNVAVVSNVIPSTGIPLPMMSYGGSTTIVMMSTLGIVYNIIRALYKQEMGENLDEMNEIDYELINQRKRR</sequence>
<evidence type="ECO:0000256" key="11">
    <source>
        <dbReference type="ARBA" id="ARBA00038053"/>
    </source>
</evidence>
<proteinExistence type="inferred from homology"/>